<name>A0A6C0I5I3_9ZZZZ</name>
<sequence length="87" mass="10749">MDEIKIIKKENEELKKTNAELEERLKKYTNGDNHKRYYEKNKEKVKEIGTNYLQKLKEENPEKLKEYRKRAYQKRKEKINQENTDSK</sequence>
<reference evidence="2" key="1">
    <citation type="journal article" date="2020" name="Nature">
        <title>Giant virus diversity and host interactions through global metagenomics.</title>
        <authorList>
            <person name="Schulz F."/>
            <person name="Roux S."/>
            <person name="Paez-Espino D."/>
            <person name="Jungbluth S."/>
            <person name="Walsh D.A."/>
            <person name="Denef V.J."/>
            <person name="McMahon K.D."/>
            <person name="Konstantinidis K.T."/>
            <person name="Eloe-Fadrosh E.A."/>
            <person name="Kyrpides N.C."/>
            <person name="Woyke T."/>
        </authorList>
    </citation>
    <scope>NUCLEOTIDE SEQUENCE</scope>
    <source>
        <strain evidence="2">GVMAG-M-3300023184-190</strain>
    </source>
</reference>
<evidence type="ECO:0000256" key="1">
    <source>
        <dbReference type="SAM" id="Coils"/>
    </source>
</evidence>
<dbReference type="AlphaFoldDB" id="A0A6C0I5I3"/>
<feature type="coiled-coil region" evidence="1">
    <location>
        <begin position="4"/>
        <end position="31"/>
    </location>
</feature>
<dbReference type="EMBL" id="MN740088">
    <property type="protein sequence ID" value="QHT87403.1"/>
    <property type="molecule type" value="Genomic_DNA"/>
</dbReference>
<protein>
    <submittedName>
        <fullName evidence="2">Uncharacterized protein</fullName>
    </submittedName>
</protein>
<evidence type="ECO:0000313" key="2">
    <source>
        <dbReference type="EMBL" id="QHT87403.1"/>
    </source>
</evidence>
<accession>A0A6C0I5I3</accession>
<proteinExistence type="predicted"/>
<keyword evidence="1" id="KW-0175">Coiled coil</keyword>
<organism evidence="2">
    <name type="scientific">viral metagenome</name>
    <dbReference type="NCBI Taxonomy" id="1070528"/>
    <lineage>
        <taxon>unclassified sequences</taxon>
        <taxon>metagenomes</taxon>
        <taxon>organismal metagenomes</taxon>
    </lineage>
</organism>